<comment type="similarity">
    <text evidence="2 8">Belongs to the TRAM family.</text>
</comment>
<evidence type="ECO:0000313" key="13">
    <source>
        <dbReference type="EMBL" id="KAI9561333.1"/>
    </source>
</evidence>
<feature type="transmembrane region" description="Helical" evidence="11">
    <location>
        <begin position="284"/>
        <end position="304"/>
    </location>
</feature>
<dbReference type="PROSITE" id="PS50922">
    <property type="entry name" value="TLC"/>
    <property type="match status" value="1"/>
</dbReference>
<evidence type="ECO:0000256" key="1">
    <source>
        <dbReference type="ARBA" id="ARBA00004141"/>
    </source>
</evidence>
<evidence type="ECO:0000256" key="4">
    <source>
        <dbReference type="ARBA" id="ARBA00022692"/>
    </source>
</evidence>
<dbReference type="AlphaFoldDB" id="A0AAD5LNZ3"/>
<proteinExistence type="inferred from homology"/>
<feature type="domain" description="TLC" evidence="12">
    <location>
        <begin position="117"/>
        <end position="313"/>
    </location>
</feature>
<dbReference type="Proteomes" id="UP000820818">
    <property type="component" value="Linkage Group LG3"/>
</dbReference>
<evidence type="ECO:0000259" key="12">
    <source>
        <dbReference type="PROSITE" id="PS50922"/>
    </source>
</evidence>
<dbReference type="PIRSF" id="PIRSF005449">
    <property type="entry name" value="Translocation_assoc_membrane"/>
    <property type="match status" value="1"/>
</dbReference>
<keyword evidence="14" id="KW-1185">Reference proteome</keyword>
<evidence type="ECO:0000313" key="14">
    <source>
        <dbReference type="Proteomes" id="UP000820818"/>
    </source>
</evidence>
<evidence type="ECO:0000256" key="8">
    <source>
        <dbReference type="PIRNR" id="PIRNR005449"/>
    </source>
</evidence>
<dbReference type="GO" id="GO:0045048">
    <property type="term" value="P:protein insertion into ER membrane"/>
    <property type="evidence" value="ECO:0007669"/>
    <property type="project" value="TreeGrafter"/>
</dbReference>
<dbReference type="PANTHER" id="PTHR12371:SF11">
    <property type="entry name" value="TRANSLOCATING CHAIN-ASSOCIATED MEMBRANE PROTEIN"/>
    <property type="match status" value="1"/>
</dbReference>
<feature type="transmembrane region" description="Helical" evidence="11">
    <location>
        <begin position="254"/>
        <end position="278"/>
    </location>
</feature>
<comment type="caution">
    <text evidence="13">The sequence shown here is derived from an EMBL/GenBank/DDBJ whole genome shotgun (WGS) entry which is preliminary data.</text>
</comment>
<sequence>MVVKPRKTSSKNPPILSHEFVIQNHADIVSCVAMVFVVGLMFQTTQPLASIFIAMHHNATPVEELTYGQEMTYTTGLKDLCAVFFYTLIGVVVHAVIQEYILDKIKTKLHLSKVKQSKFNESGQLLLFYVVAVLWGGDVIFREGLLFNVSALWRDYPNIAMTFMFKFFFIVQMAYWLHCYPELYFQKVKREDMPARITYATIYLVTIAAAYAMNFTRLALCLLVLHYAAETVFHVARLIHFADKPSIAAKAFSVWNTLFVVTRLASIILSVSTFWFGLADNESVSFVVRVSGLAAVVSLQVYMLQRFLTFHLSRRREASRLTATAEAEAKKAKQDKKAKKAREAANKKSTEEKEISELPEVDQNTSKSLRQRGAAKSK</sequence>
<accession>A0AAD5LNZ3</accession>
<comment type="subcellular location">
    <subcellularLocation>
        <location evidence="1">Membrane</location>
        <topology evidence="1">Multi-pass membrane protein</topology>
    </subcellularLocation>
</comment>
<dbReference type="EMBL" id="WJBH02000003">
    <property type="protein sequence ID" value="KAI9561333.1"/>
    <property type="molecule type" value="Genomic_DNA"/>
</dbReference>
<feature type="region of interest" description="Disordered" evidence="10">
    <location>
        <begin position="323"/>
        <end position="378"/>
    </location>
</feature>
<keyword evidence="3 8" id="KW-0813">Transport</keyword>
<evidence type="ECO:0000256" key="3">
    <source>
        <dbReference type="ARBA" id="ARBA00022448"/>
    </source>
</evidence>
<evidence type="ECO:0000256" key="10">
    <source>
        <dbReference type="SAM" id="MobiDB-lite"/>
    </source>
</evidence>
<dbReference type="GO" id="GO:0005789">
    <property type="term" value="C:endoplasmic reticulum membrane"/>
    <property type="evidence" value="ECO:0007669"/>
    <property type="project" value="TreeGrafter"/>
</dbReference>
<evidence type="ECO:0000256" key="2">
    <source>
        <dbReference type="ARBA" id="ARBA00005999"/>
    </source>
</evidence>
<evidence type="ECO:0000256" key="11">
    <source>
        <dbReference type="SAM" id="Phobius"/>
    </source>
</evidence>
<reference evidence="13 14" key="1">
    <citation type="submission" date="2022-05" db="EMBL/GenBank/DDBJ databases">
        <title>A multi-omics perspective on studying reproductive biology in Daphnia sinensis.</title>
        <authorList>
            <person name="Jia J."/>
        </authorList>
    </citation>
    <scope>NUCLEOTIDE SEQUENCE [LARGE SCALE GENOMIC DNA]</scope>
    <source>
        <strain evidence="13 14">WSL</strain>
    </source>
</reference>
<dbReference type="InterPro" id="IPR006634">
    <property type="entry name" value="TLC-dom"/>
</dbReference>
<dbReference type="Pfam" id="PF03798">
    <property type="entry name" value="TRAM_LAG1_CLN8"/>
    <property type="match status" value="1"/>
</dbReference>
<feature type="transmembrane region" description="Helical" evidence="11">
    <location>
        <begin position="156"/>
        <end position="177"/>
    </location>
</feature>
<keyword evidence="6 11" id="KW-1133">Transmembrane helix</keyword>
<gene>
    <name evidence="13" type="ORF">GHT06_012289</name>
</gene>
<keyword evidence="4 9" id="KW-0812">Transmembrane</keyword>
<dbReference type="GO" id="GO:0006616">
    <property type="term" value="P:SRP-dependent cotranslational protein targeting to membrane, translocation"/>
    <property type="evidence" value="ECO:0007669"/>
    <property type="project" value="InterPro"/>
</dbReference>
<protein>
    <recommendedName>
        <fullName evidence="8">Translocating chain-associated membrane protein</fullName>
    </recommendedName>
</protein>
<dbReference type="SMART" id="SM00724">
    <property type="entry name" value="TLC"/>
    <property type="match status" value="1"/>
</dbReference>
<name>A0AAD5LNZ3_9CRUS</name>
<evidence type="ECO:0000256" key="5">
    <source>
        <dbReference type="ARBA" id="ARBA00022927"/>
    </source>
</evidence>
<feature type="transmembrane region" description="Helical" evidence="11">
    <location>
        <begin position="83"/>
        <end position="102"/>
    </location>
</feature>
<evidence type="ECO:0000256" key="9">
    <source>
        <dbReference type="PROSITE-ProRule" id="PRU00205"/>
    </source>
</evidence>
<keyword evidence="5 8" id="KW-0653">Protein transport</keyword>
<feature type="transmembrane region" description="Helical" evidence="11">
    <location>
        <begin position="123"/>
        <end position="141"/>
    </location>
</feature>
<evidence type="ECO:0000256" key="6">
    <source>
        <dbReference type="ARBA" id="ARBA00022989"/>
    </source>
</evidence>
<feature type="transmembrane region" description="Helical" evidence="11">
    <location>
        <begin position="21"/>
        <end position="42"/>
    </location>
</feature>
<dbReference type="PANTHER" id="PTHR12371">
    <property type="entry name" value="TRANSLOCATION ASSOCIATED MEMBRANE PROTEIN"/>
    <property type="match status" value="1"/>
</dbReference>
<organism evidence="13 14">
    <name type="scientific">Daphnia sinensis</name>
    <dbReference type="NCBI Taxonomy" id="1820382"/>
    <lineage>
        <taxon>Eukaryota</taxon>
        <taxon>Metazoa</taxon>
        <taxon>Ecdysozoa</taxon>
        <taxon>Arthropoda</taxon>
        <taxon>Crustacea</taxon>
        <taxon>Branchiopoda</taxon>
        <taxon>Diplostraca</taxon>
        <taxon>Cladocera</taxon>
        <taxon>Anomopoda</taxon>
        <taxon>Daphniidae</taxon>
        <taxon>Daphnia</taxon>
        <taxon>Daphnia similis group</taxon>
    </lineage>
</organism>
<feature type="compositionally biased region" description="Basic residues" evidence="10">
    <location>
        <begin position="369"/>
        <end position="378"/>
    </location>
</feature>
<dbReference type="InterPro" id="IPR016447">
    <property type="entry name" value="Translocation_assoc_membrane"/>
</dbReference>
<feature type="compositionally biased region" description="Basic and acidic residues" evidence="10">
    <location>
        <begin position="341"/>
        <end position="356"/>
    </location>
</feature>
<evidence type="ECO:0000256" key="7">
    <source>
        <dbReference type="ARBA" id="ARBA00023136"/>
    </source>
</evidence>
<feature type="transmembrane region" description="Helical" evidence="11">
    <location>
        <begin position="197"/>
        <end position="216"/>
    </location>
</feature>
<keyword evidence="8" id="KW-0811">Translocation</keyword>
<keyword evidence="7 9" id="KW-0472">Membrane</keyword>